<feature type="compositionally biased region" description="Low complexity" evidence="17">
    <location>
        <begin position="876"/>
        <end position="889"/>
    </location>
</feature>
<evidence type="ECO:0000256" key="11">
    <source>
        <dbReference type="ARBA" id="ARBA00022884"/>
    </source>
</evidence>
<evidence type="ECO:0000256" key="6">
    <source>
        <dbReference type="ARBA" id="ARBA00021679"/>
    </source>
</evidence>
<dbReference type="InterPro" id="IPR012677">
    <property type="entry name" value="Nucleotide-bd_a/b_plait_sf"/>
</dbReference>
<dbReference type="Gene3D" id="3.20.170.30">
    <property type="match status" value="1"/>
</dbReference>
<dbReference type="InterPro" id="IPR042081">
    <property type="entry name" value="RNA_2'-PTrans_C"/>
</dbReference>
<evidence type="ECO:0000256" key="13">
    <source>
        <dbReference type="ARBA" id="ARBA00033036"/>
    </source>
</evidence>
<keyword evidence="7" id="KW-0808">Transferase</keyword>
<dbReference type="Pfam" id="PF03828">
    <property type="entry name" value="PAP_assoc"/>
    <property type="match status" value="1"/>
</dbReference>
<keyword evidence="20" id="KW-1185">Reference proteome</keyword>
<dbReference type="InterPro" id="IPR002745">
    <property type="entry name" value="Ptrans_KptA/Tpt1"/>
</dbReference>
<feature type="non-terminal residue" evidence="19">
    <location>
        <position position="902"/>
    </location>
</feature>
<dbReference type="SUPFAM" id="SSF81301">
    <property type="entry name" value="Nucleotidyltransferase"/>
    <property type="match status" value="1"/>
</dbReference>
<reference evidence="19" key="1">
    <citation type="submission" date="2021-12" db="EMBL/GenBank/DDBJ databases">
        <authorList>
            <person name="Martin H S."/>
        </authorList>
    </citation>
    <scope>NUCLEOTIDE SEQUENCE</scope>
</reference>
<dbReference type="SUPFAM" id="SSF56399">
    <property type="entry name" value="ADP-ribosylation"/>
    <property type="match status" value="1"/>
</dbReference>
<dbReference type="CDD" id="cd05402">
    <property type="entry name" value="NT_PAP_TUTase"/>
    <property type="match status" value="1"/>
</dbReference>
<evidence type="ECO:0000256" key="3">
    <source>
        <dbReference type="ARBA" id="ARBA00003343"/>
    </source>
</evidence>
<dbReference type="GO" id="GO:1990817">
    <property type="term" value="F:poly(A) RNA polymerase activity"/>
    <property type="evidence" value="ECO:0007669"/>
    <property type="project" value="UniProtKB-ARBA"/>
</dbReference>
<dbReference type="Gene3D" id="1.10.10.970">
    <property type="entry name" value="RNA 2'-phosphotransferase, Tpt1/KptA family, N-terminal domain"/>
    <property type="match status" value="1"/>
</dbReference>
<keyword evidence="8" id="KW-0548">Nucleotidyltransferase</keyword>
<sequence length="902" mass="102846">MCRNQFVSVNYKDTQLSKTLSWLLRHGAVKEGLTISSEGYVSTLDILQHKTLRGKYNLADIERVVNNNSKKRFKLRLNVEKNVHEIKANQGHSIKKIEDKELISILEPKYKTIVHGTYLSNWNQIKIQGLSRMERKHIHFAKGTLSDPNVISGLRKDAQVFIYIDLEKALTEGLKFYESENGVILTEGDEQGYLRPEYFLKVTKNTAVSMMDSTSSPCPKKVHISGFPSYTQPQDLTKVFTQYGNVKVEKITKKFAVLAFSTEDEANEVIGNSGKVNIYGEFLTVKPFSGKIEPNTPKGEGRNREKSEHGTPKREFPKTKQKGGSIVEPNLINLSGDFYEQLDSVLSAVRLTQEEVTSLSRLYADLEVVLQQAWPGCIAIPFGSITTGLGVKTSDADCFIQVPGYYHHASANYVNKAKRILLRYPDKFDEILAIPRANTPIVKFFHVPTATNCDVTFKTLLGAQNSKLIAFFLHADPRLIPLAVMIKYWAKVHGFSGTGKLTNYALTMLIIFYLQQPPVSILPSVEWLQRDPANDVIVDSWNTGFMHEIDKLPKSTNTSSISELLGGFFQYYSTFNFDEYVVCPFLGYALKKDMFKDYNLLPEDMKRYRQNIQKRLVGPLKFTRSICIQDPFELCHNVASAINSRVSSEIIAYFKFAATAYDDEKLNNCKGLLKTILLQKPKLPKGKNNPEFRTVIFPHYIHNITNPDWKSVVRDVTISIFEDICKIKLTKVDEKPNPEAKKQKEKYTGVVTKAIWKRKQFSKLYNMMKITFTEKQRRITNEIMNVDKETFNIQIQLTLTFSNETKTAVASLKQLEADKEFETGNMYREFGKFFMSFMTGWFIVLLRPHLKKKENAEQSKEDNNVQNKESEVDLNVDVTVSDDASTSGSDDSKHKENNNTST</sequence>
<dbReference type="Gene3D" id="3.30.70.330">
    <property type="match status" value="1"/>
</dbReference>
<dbReference type="OrthoDB" id="407432at2759"/>
<gene>
    <name evidence="19" type="ORF">BINO364_LOCUS12638</name>
</gene>
<dbReference type="Pfam" id="PF01885">
    <property type="entry name" value="PTS_2-RNA"/>
    <property type="match status" value="1"/>
</dbReference>
<dbReference type="AlphaFoldDB" id="A0A8J9VU13"/>
<feature type="compositionally biased region" description="Basic and acidic residues" evidence="17">
    <location>
        <begin position="890"/>
        <end position="902"/>
    </location>
</feature>
<dbReference type="InterPro" id="IPR042080">
    <property type="entry name" value="RNA_2'-PTrans_N"/>
</dbReference>
<dbReference type="GO" id="GO:0000215">
    <property type="term" value="F:tRNA 2'-phosphotransferase activity"/>
    <property type="evidence" value="ECO:0007669"/>
    <property type="project" value="UniProtKB-EC"/>
</dbReference>
<dbReference type="Gene3D" id="3.30.460.10">
    <property type="entry name" value="Beta Polymerase, domain 2"/>
    <property type="match status" value="1"/>
</dbReference>
<dbReference type="InterPro" id="IPR000504">
    <property type="entry name" value="RRM_dom"/>
</dbReference>
<dbReference type="EC" id="2.7.1.160" evidence="4"/>
<dbReference type="Proteomes" id="UP000838878">
    <property type="component" value="Chromosome 6"/>
</dbReference>
<comment type="function">
    <text evidence="3">Catalyzes the last step of tRNA splicing, the transfer of the splice junction 2'-phosphate from ligated tRNA to NAD to produce ADP-ribose 1''-2'' cyclic phosphate.</text>
</comment>
<organism evidence="19 20">
    <name type="scientific">Brenthis ino</name>
    <name type="common">lesser marbled fritillary</name>
    <dbReference type="NCBI Taxonomy" id="405034"/>
    <lineage>
        <taxon>Eukaryota</taxon>
        <taxon>Metazoa</taxon>
        <taxon>Ecdysozoa</taxon>
        <taxon>Arthropoda</taxon>
        <taxon>Hexapoda</taxon>
        <taxon>Insecta</taxon>
        <taxon>Pterygota</taxon>
        <taxon>Neoptera</taxon>
        <taxon>Endopterygota</taxon>
        <taxon>Lepidoptera</taxon>
        <taxon>Glossata</taxon>
        <taxon>Ditrysia</taxon>
        <taxon>Papilionoidea</taxon>
        <taxon>Nymphalidae</taxon>
        <taxon>Heliconiinae</taxon>
        <taxon>Argynnini</taxon>
        <taxon>Brenthis</taxon>
    </lineage>
</organism>
<dbReference type="GO" id="GO:0046872">
    <property type="term" value="F:metal ion binding"/>
    <property type="evidence" value="ECO:0007669"/>
    <property type="project" value="UniProtKB-KW"/>
</dbReference>
<evidence type="ECO:0000313" key="19">
    <source>
        <dbReference type="EMBL" id="CAH0727270.1"/>
    </source>
</evidence>
<dbReference type="Gene3D" id="1.10.1410.10">
    <property type="match status" value="1"/>
</dbReference>
<keyword evidence="9" id="KW-0479">Metal-binding</keyword>
<dbReference type="InterPro" id="IPR043519">
    <property type="entry name" value="NT_sf"/>
</dbReference>
<evidence type="ECO:0000256" key="1">
    <source>
        <dbReference type="ARBA" id="ARBA00001936"/>
    </source>
</evidence>
<proteinExistence type="predicted"/>
<dbReference type="PANTHER" id="PTHR12271:SF66">
    <property type="entry name" value="TERMINAL URIDYLYLTRANSFERASE TAILOR"/>
    <property type="match status" value="1"/>
</dbReference>
<evidence type="ECO:0000256" key="2">
    <source>
        <dbReference type="ARBA" id="ARBA00001946"/>
    </source>
</evidence>
<dbReference type="InterPro" id="IPR002058">
    <property type="entry name" value="PAP_assoc"/>
</dbReference>
<evidence type="ECO:0000256" key="14">
    <source>
        <dbReference type="ARBA" id="ARBA00047949"/>
    </source>
</evidence>
<feature type="region of interest" description="Disordered" evidence="17">
    <location>
        <begin position="290"/>
        <end position="323"/>
    </location>
</feature>
<accession>A0A8J9VU13</accession>
<dbReference type="Pfam" id="PF22600">
    <property type="entry name" value="MTPAP-like_central"/>
    <property type="match status" value="1"/>
</dbReference>
<protein>
    <recommendedName>
        <fullName evidence="6">Speckle targeted PIP5K1A-regulated poly(A) polymerase</fullName>
        <ecNumber evidence="4">2.7.1.160</ecNumber>
        <ecNumber evidence="5">2.7.7.52</ecNumber>
    </recommendedName>
    <alternativeName>
        <fullName evidence="12">RNA-binding motif protein 21</fullName>
    </alternativeName>
    <alternativeName>
        <fullName evidence="13">U6 snRNA-specific terminal uridylyltransferase 1</fullName>
    </alternativeName>
</protein>
<feature type="domain" description="RRM" evidence="18">
    <location>
        <begin position="220"/>
        <end position="290"/>
    </location>
</feature>
<keyword evidence="10" id="KW-0460">Magnesium</keyword>
<dbReference type="GO" id="GO:0031123">
    <property type="term" value="P:RNA 3'-end processing"/>
    <property type="evidence" value="ECO:0007669"/>
    <property type="project" value="TreeGrafter"/>
</dbReference>
<dbReference type="SUPFAM" id="SSF81631">
    <property type="entry name" value="PAP/OAS1 substrate-binding domain"/>
    <property type="match status" value="1"/>
</dbReference>
<dbReference type="GO" id="GO:0003723">
    <property type="term" value="F:RNA binding"/>
    <property type="evidence" value="ECO:0007669"/>
    <property type="project" value="UniProtKB-UniRule"/>
</dbReference>
<comment type="cofactor">
    <cofactor evidence="2">
        <name>Mg(2+)</name>
        <dbReference type="ChEBI" id="CHEBI:18420"/>
    </cofactor>
</comment>
<evidence type="ECO:0000256" key="16">
    <source>
        <dbReference type="PROSITE-ProRule" id="PRU00176"/>
    </source>
</evidence>
<dbReference type="EMBL" id="OV170226">
    <property type="protein sequence ID" value="CAH0727270.1"/>
    <property type="molecule type" value="Genomic_DNA"/>
</dbReference>
<feature type="region of interest" description="Disordered" evidence="17">
    <location>
        <begin position="855"/>
        <end position="902"/>
    </location>
</feature>
<evidence type="ECO:0000256" key="5">
    <source>
        <dbReference type="ARBA" id="ARBA00012472"/>
    </source>
</evidence>
<evidence type="ECO:0000256" key="15">
    <source>
        <dbReference type="ARBA" id="ARBA00049105"/>
    </source>
</evidence>
<dbReference type="PANTHER" id="PTHR12271">
    <property type="entry name" value="POLY A POLYMERASE CID PAP -RELATED"/>
    <property type="match status" value="1"/>
</dbReference>
<evidence type="ECO:0000256" key="17">
    <source>
        <dbReference type="SAM" id="MobiDB-lite"/>
    </source>
</evidence>
<dbReference type="SMART" id="SM00360">
    <property type="entry name" value="RRM"/>
    <property type="match status" value="1"/>
</dbReference>
<dbReference type="InterPro" id="IPR035979">
    <property type="entry name" value="RBD_domain_sf"/>
</dbReference>
<evidence type="ECO:0000313" key="20">
    <source>
        <dbReference type="Proteomes" id="UP000838878"/>
    </source>
</evidence>
<evidence type="ECO:0000256" key="7">
    <source>
        <dbReference type="ARBA" id="ARBA00022679"/>
    </source>
</evidence>
<evidence type="ECO:0000256" key="4">
    <source>
        <dbReference type="ARBA" id="ARBA00012007"/>
    </source>
</evidence>
<comment type="catalytic activity">
    <reaction evidence="15">
        <text>RNA(n) + UTP = RNA(n)-3'-uridine ribonucleotide + diphosphate</text>
        <dbReference type="Rhea" id="RHEA:14785"/>
        <dbReference type="Rhea" id="RHEA-COMP:14527"/>
        <dbReference type="Rhea" id="RHEA-COMP:17348"/>
        <dbReference type="ChEBI" id="CHEBI:33019"/>
        <dbReference type="ChEBI" id="CHEBI:46398"/>
        <dbReference type="ChEBI" id="CHEBI:140395"/>
        <dbReference type="ChEBI" id="CHEBI:173116"/>
        <dbReference type="EC" id="2.7.7.52"/>
    </reaction>
</comment>
<comment type="cofactor">
    <cofactor evidence="1">
        <name>Mn(2+)</name>
        <dbReference type="ChEBI" id="CHEBI:29035"/>
    </cofactor>
</comment>
<dbReference type="PROSITE" id="PS50102">
    <property type="entry name" value="RRM"/>
    <property type="match status" value="1"/>
</dbReference>
<evidence type="ECO:0000259" key="18">
    <source>
        <dbReference type="PROSITE" id="PS50102"/>
    </source>
</evidence>
<dbReference type="SUPFAM" id="SSF54928">
    <property type="entry name" value="RNA-binding domain, RBD"/>
    <property type="match status" value="1"/>
</dbReference>
<evidence type="ECO:0000256" key="9">
    <source>
        <dbReference type="ARBA" id="ARBA00022723"/>
    </source>
</evidence>
<comment type="catalytic activity">
    <reaction evidence="14">
        <text>2'-phospho-[ligated tRNA] + NAD(+) = mature tRNA + ADP-alpha-D-ribose 1'',2''-cyclic phosphate + nicotinamide</text>
        <dbReference type="Rhea" id="RHEA:23324"/>
        <dbReference type="Rhea" id="RHEA-COMP:11106"/>
        <dbReference type="Rhea" id="RHEA-COMP:11107"/>
        <dbReference type="ChEBI" id="CHEBI:17154"/>
        <dbReference type="ChEBI" id="CHEBI:57540"/>
        <dbReference type="ChEBI" id="CHEBI:76596"/>
        <dbReference type="ChEBI" id="CHEBI:82883"/>
        <dbReference type="ChEBI" id="CHEBI:85027"/>
        <dbReference type="EC" id="2.7.1.160"/>
    </reaction>
</comment>
<feature type="compositionally biased region" description="Basic and acidic residues" evidence="17">
    <location>
        <begin position="855"/>
        <end position="871"/>
    </location>
</feature>
<dbReference type="InterPro" id="IPR054708">
    <property type="entry name" value="MTPAP-like_central"/>
</dbReference>
<keyword evidence="11 16" id="KW-0694">RNA-binding</keyword>
<evidence type="ECO:0000256" key="10">
    <source>
        <dbReference type="ARBA" id="ARBA00022842"/>
    </source>
</evidence>
<dbReference type="EC" id="2.7.7.52" evidence="5"/>
<evidence type="ECO:0000256" key="12">
    <source>
        <dbReference type="ARBA" id="ARBA00030790"/>
    </source>
</evidence>
<name>A0A8J9VU13_9NEOP</name>
<dbReference type="GO" id="GO:0050265">
    <property type="term" value="F:RNA uridylyltransferase activity"/>
    <property type="evidence" value="ECO:0007669"/>
    <property type="project" value="UniProtKB-EC"/>
</dbReference>
<feature type="compositionally biased region" description="Basic and acidic residues" evidence="17">
    <location>
        <begin position="299"/>
        <end position="318"/>
    </location>
</feature>
<evidence type="ECO:0000256" key="8">
    <source>
        <dbReference type="ARBA" id="ARBA00022695"/>
    </source>
</evidence>